<feature type="region of interest" description="Disordered" evidence="1">
    <location>
        <begin position="245"/>
        <end position="267"/>
    </location>
</feature>
<dbReference type="VEuPathDB" id="AmoebaDB:NAEGRDRAFT_73283"/>
<gene>
    <name evidence="2" type="ORF">NAEGRDRAFT_73283</name>
</gene>
<dbReference type="Gene3D" id="2.60.120.920">
    <property type="match status" value="1"/>
</dbReference>
<dbReference type="STRING" id="5762.D2VW76"/>
<dbReference type="eggNOG" id="KOG1477">
    <property type="taxonomic scope" value="Eukaryota"/>
</dbReference>
<evidence type="ECO:0000256" key="1">
    <source>
        <dbReference type="SAM" id="MobiDB-lite"/>
    </source>
</evidence>
<reference evidence="2 3" key="1">
    <citation type="journal article" date="2010" name="Cell">
        <title>The genome of Naegleria gruberi illuminates early eukaryotic versatility.</title>
        <authorList>
            <person name="Fritz-Laylin L.K."/>
            <person name="Prochnik S.E."/>
            <person name="Ginger M.L."/>
            <person name="Dacks J.B."/>
            <person name="Carpenter M.L."/>
            <person name="Field M.C."/>
            <person name="Kuo A."/>
            <person name="Paredez A."/>
            <person name="Chapman J."/>
            <person name="Pham J."/>
            <person name="Shu S."/>
            <person name="Neupane R."/>
            <person name="Cipriano M."/>
            <person name="Mancuso J."/>
            <person name="Tu H."/>
            <person name="Salamov A."/>
            <person name="Lindquist E."/>
            <person name="Shapiro H."/>
            <person name="Lucas S."/>
            <person name="Grigoriev I.V."/>
            <person name="Cande W.Z."/>
            <person name="Fulton C."/>
            <person name="Rokhsar D.S."/>
            <person name="Dawson S.C."/>
        </authorList>
    </citation>
    <scope>NUCLEOTIDE SEQUENCE [LARGE SCALE GENOMIC DNA]</scope>
    <source>
        <strain evidence="2 3">NEG-M</strain>
    </source>
</reference>
<feature type="compositionally biased region" description="Basic and acidic residues" evidence="1">
    <location>
        <begin position="581"/>
        <end position="591"/>
    </location>
</feature>
<dbReference type="InterPro" id="IPR044736">
    <property type="entry name" value="Gid1/RanBPM/SPLA_SPRY"/>
</dbReference>
<dbReference type="KEGG" id="ngr:NAEGRDRAFT_73283"/>
<dbReference type="Proteomes" id="UP000006671">
    <property type="component" value="Unassembled WGS sequence"/>
</dbReference>
<dbReference type="RefSeq" id="XP_002671777.1">
    <property type="nucleotide sequence ID" value="XM_002671731.1"/>
</dbReference>
<dbReference type="InParanoid" id="D2VW76"/>
<evidence type="ECO:0000313" key="2">
    <source>
        <dbReference type="EMBL" id="EFC39033.1"/>
    </source>
</evidence>
<evidence type="ECO:0000313" key="3">
    <source>
        <dbReference type="Proteomes" id="UP000006671"/>
    </source>
</evidence>
<feature type="compositionally biased region" description="Acidic residues" evidence="1">
    <location>
        <begin position="603"/>
        <end position="618"/>
    </location>
</feature>
<feature type="compositionally biased region" description="Polar residues" evidence="1">
    <location>
        <begin position="254"/>
        <end position="267"/>
    </location>
</feature>
<feature type="region of interest" description="Disordered" evidence="1">
    <location>
        <begin position="545"/>
        <end position="618"/>
    </location>
</feature>
<dbReference type="CDD" id="cd12885">
    <property type="entry name" value="SPRY_RanBP_like"/>
    <property type="match status" value="1"/>
</dbReference>
<dbReference type="InterPro" id="IPR050618">
    <property type="entry name" value="Ubq-SigPath_Reg"/>
</dbReference>
<dbReference type="OrthoDB" id="26794at2759"/>
<dbReference type="EMBL" id="GG738903">
    <property type="protein sequence ID" value="EFC39033.1"/>
    <property type="molecule type" value="Genomic_DNA"/>
</dbReference>
<keyword evidence="3" id="KW-1185">Reference proteome</keyword>
<accession>D2VW76</accession>
<organism evidence="3">
    <name type="scientific">Naegleria gruberi</name>
    <name type="common">Amoeba</name>
    <dbReference type="NCBI Taxonomy" id="5762"/>
    <lineage>
        <taxon>Eukaryota</taxon>
        <taxon>Discoba</taxon>
        <taxon>Heterolobosea</taxon>
        <taxon>Tetramitia</taxon>
        <taxon>Eutetramitia</taxon>
        <taxon>Vahlkampfiidae</taxon>
        <taxon>Naegleria</taxon>
    </lineage>
</organism>
<feature type="region of interest" description="Disordered" evidence="1">
    <location>
        <begin position="137"/>
        <end position="159"/>
    </location>
</feature>
<dbReference type="GeneID" id="8853994"/>
<dbReference type="OMA" id="GLGFWKN"/>
<protein>
    <submittedName>
        <fullName evidence="2">Predicted protein</fullName>
    </submittedName>
</protein>
<feature type="compositionally biased region" description="Acidic residues" evidence="1">
    <location>
        <begin position="545"/>
        <end position="566"/>
    </location>
</feature>
<sequence>MEDELQWDKPSVKLSSFHDDQQINNITTGVASLTTLQQQNDNNNNNNDESSLIKYDGSFGLITDDVIEHCVLPFVEYREAIMTIPLVCNKWKNMSNKTSIWYDIVLKESKLHSSVLSSYVNNCKYLCKLKSEKQSQIMSSEEEEDDGPHEKSSPFPTDDSSLSLLLSDDVYILKRLLYIIPDYFPTTFITPSEDTDREFHLRDLISRDSKDTNLLIYSKGNSDTFRAFSYDINLRTDKRIPNLPYKPPKKKISSTEVDAQPQASSSTTTLVEPIQVAPLTTSISTLVSSSSSTTTTIEKQLSSNYLLEYLVPIYYFEVETFVLEKPEPVTPITPLSSTSSSSGNSFWKKMMATKKKVKDGRNSIGIMHNRYLGNRQVGWDDLSTGFHTDDAGFFLEEGSSKFKVNTDGKEIIVGDVLGCGFSSHHKAVFFTLNGTFLTSPVILHTLKEDMRFGLGFWKNMKAKCNFGSEPFRYDISKSLDDISRYFDDSESFAHHLYDSEMTYTDEEKMSGLVEKLTSLRNRIETANQFLADIQRRILMREMGMDSDEEMTEENDRNDEDYVDDGMELSSVDSSSEEEEEHTWNDIIREDNSDAQSPTSQNEENQEATISDEEGSFSD</sequence>
<dbReference type="PANTHER" id="PTHR12864">
    <property type="entry name" value="RAN BINDING PROTEIN 9-RELATED"/>
    <property type="match status" value="1"/>
</dbReference>
<dbReference type="InterPro" id="IPR043136">
    <property type="entry name" value="B30.2/SPRY_sf"/>
</dbReference>
<dbReference type="AlphaFoldDB" id="D2VW76"/>
<name>D2VW76_NAEGR</name>
<proteinExistence type="predicted"/>
<feature type="compositionally biased region" description="Polar residues" evidence="1">
    <location>
        <begin position="593"/>
        <end position="602"/>
    </location>
</feature>